<protein>
    <submittedName>
        <fullName evidence="2">Uncharacterized protein</fullName>
    </submittedName>
</protein>
<evidence type="ECO:0000313" key="2">
    <source>
        <dbReference type="EMBL" id="GIF55672.1"/>
    </source>
</evidence>
<dbReference type="Proteomes" id="UP000624325">
    <property type="component" value="Unassembled WGS sequence"/>
</dbReference>
<reference evidence="2 3" key="1">
    <citation type="submission" date="2021-01" db="EMBL/GenBank/DDBJ databases">
        <title>Whole genome shotgun sequence of Asanoa iriomotensis NBRC 100142.</title>
        <authorList>
            <person name="Komaki H."/>
            <person name="Tamura T."/>
        </authorList>
    </citation>
    <scope>NUCLEOTIDE SEQUENCE [LARGE SCALE GENOMIC DNA]</scope>
    <source>
        <strain evidence="2 3">NBRC 100142</strain>
    </source>
</reference>
<accession>A0ABQ4BYT7</accession>
<gene>
    <name evidence="2" type="ORF">Air01nite_17670</name>
</gene>
<evidence type="ECO:0000313" key="3">
    <source>
        <dbReference type="Proteomes" id="UP000624325"/>
    </source>
</evidence>
<organism evidence="2 3">
    <name type="scientific">Asanoa iriomotensis</name>
    <dbReference type="NCBI Taxonomy" id="234613"/>
    <lineage>
        <taxon>Bacteria</taxon>
        <taxon>Bacillati</taxon>
        <taxon>Actinomycetota</taxon>
        <taxon>Actinomycetes</taxon>
        <taxon>Micromonosporales</taxon>
        <taxon>Micromonosporaceae</taxon>
        <taxon>Asanoa</taxon>
    </lineage>
</organism>
<dbReference type="RefSeq" id="WP_203701481.1">
    <property type="nucleotide sequence ID" value="NZ_BAAALU010000010.1"/>
</dbReference>
<name>A0ABQ4BYT7_9ACTN</name>
<keyword evidence="3" id="KW-1185">Reference proteome</keyword>
<evidence type="ECO:0000256" key="1">
    <source>
        <dbReference type="SAM" id="MobiDB-lite"/>
    </source>
</evidence>
<comment type="caution">
    <text evidence="2">The sequence shown here is derived from an EMBL/GenBank/DDBJ whole genome shotgun (WGS) entry which is preliminary data.</text>
</comment>
<dbReference type="EMBL" id="BONC01000009">
    <property type="protein sequence ID" value="GIF55672.1"/>
    <property type="molecule type" value="Genomic_DNA"/>
</dbReference>
<proteinExistence type="predicted"/>
<feature type="region of interest" description="Disordered" evidence="1">
    <location>
        <begin position="1"/>
        <end position="25"/>
    </location>
</feature>
<sequence>MTDPDRNAPNAARTDRATAGDSALTSMTAGCVATDVRTTNYQEPQVVEAPGATVTVSPPDAVVATWLVKLSMGVSLLDGGETALTCVDGEREISRARAPNKDRAASSSATCTAWPSGVHRPVWITGQT</sequence>